<comment type="caution">
    <text evidence="1">The sequence shown here is derived from an EMBL/GenBank/DDBJ whole genome shotgun (WGS) entry which is preliminary data.</text>
</comment>
<evidence type="ECO:0000313" key="2">
    <source>
        <dbReference type="Proteomes" id="UP001207468"/>
    </source>
</evidence>
<name>A0ACC0TYQ5_9AGAM</name>
<evidence type="ECO:0000313" key="1">
    <source>
        <dbReference type="EMBL" id="KAI9452161.1"/>
    </source>
</evidence>
<dbReference type="Proteomes" id="UP001207468">
    <property type="component" value="Unassembled WGS sequence"/>
</dbReference>
<proteinExistence type="predicted"/>
<organism evidence="1 2">
    <name type="scientific">Russula earlei</name>
    <dbReference type="NCBI Taxonomy" id="71964"/>
    <lineage>
        <taxon>Eukaryota</taxon>
        <taxon>Fungi</taxon>
        <taxon>Dikarya</taxon>
        <taxon>Basidiomycota</taxon>
        <taxon>Agaricomycotina</taxon>
        <taxon>Agaricomycetes</taxon>
        <taxon>Russulales</taxon>
        <taxon>Russulaceae</taxon>
        <taxon>Russula</taxon>
    </lineage>
</organism>
<gene>
    <name evidence="1" type="ORF">F5148DRAFT_1370451</name>
</gene>
<dbReference type="EMBL" id="JAGFNK010000347">
    <property type="protein sequence ID" value="KAI9452161.1"/>
    <property type="molecule type" value="Genomic_DNA"/>
</dbReference>
<sequence length="250" mass="28554">MALESGFETQDPNNWTWTCGRWREPSFVGMSSQTRRGNLNPRLKPSIWAILHLLTTQLRSFASATERRRKPFGFKPSRPPNRGIIFAGKTYFLWYLLIRPLRDKQTISATSPIPLLALSPLCFLLEGPYATQSNRVIRNYQDRGPALIERFSRVEFCDEDHQAYCWDRDADGSRSLREHAVWLVPPFQDPVEGDVNAESSMRDLGAFSSLLRTPSKYAARIAQTFTSTDPGVEIQPDQWRNRLASACDSV</sequence>
<accession>A0ACC0TYQ5</accession>
<keyword evidence="2" id="KW-1185">Reference proteome</keyword>
<reference evidence="1" key="1">
    <citation type="submission" date="2021-03" db="EMBL/GenBank/DDBJ databases">
        <title>Evolutionary priming and transition to the ectomycorrhizal habit in an iconic lineage of mushroom-forming fungi: is preadaptation a requirement?</title>
        <authorList>
            <consortium name="DOE Joint Genome Institute"/>
            <person name="Looney B.P."/>
            <person name="Miyauchi S."/>
            <person name="Morin E."/>
            <person name="Drula E."/>
            <person name="Courty P.E."/>
            <person name="Chicoki N."/>
            <person name="Fauchery L."/>
            <person name="Kohler A."/>
            <person name="Kuo A."/>
            <person name="LaButti K."/>
            <person name="Pangilinan J."/>
            <person name="Lipzen A."/>
            <person name="Riley R."/>
            <person name="Andreopoulos W."/>
            <person name="He G."/>
            <person name="Johnson J."/>
            <person name="Barry K.W."/>
            <person name="Grigoriev I.V."/>
            <person name="Nagy L."/>
            <person name="Hibbett D."/>
            <person name="Henrissat B."/>
            <person name="Matheny P.B."/>
            <person name="Labbe J."/>
            <person name="Martin A.F."/>
        </authorList>
    </citation>
    <scope>NUCLEOTIDE SEQUENCE</scope>
    <source>
        <strain evidence="1">BPL698</strain>
    </source>
</reference>
<protein>
    <submittedName>
        <fullName evidence="1">Uncharacterized protein</fullName>
    </submittedName>
</protein>